<dbReference type="AlphaFoldDB" id="A0A1B0FMG0"/>
<proteinExistence type="predicted"/>
<dbReference type="Proteomes" id="UP000092444">
    <property type="component" value="Unassembled WGS sequence"/>
</dbReference>
<dbReference type="VEuPathDB" id="VectorBase:GMOY005030"/>
<dbReference type="Pfam" id="PF15868">
    <property type="entry name" value="MBF2"/>
    <property type="match status" value="1"/>
</dbReference>
<name>A0A1B0FMG0_GLOMM</name>
<accession>A0A1B0FMG0</accession>
<organism evidence="1 2">
    <name type="scientific">Glossina morsitans morsitans</name>
    <name type="common">Savannah tsetse fly</name>
    <dbReference type="NCBI Taxonomy" id="37546"/>
    <lineage>
        <taxon>Eukaryota</taxon>
        <taxon>Metazoa</taxon>
        <taxon>Ecdysozoa</taxon>
        <taxon>Arthropoda</taxon>
        <taxon>Hexapoda</taxon>
        <taxon>Insecta</taxon>
        <taxon>Pterygota</taxon>
        <taxon>Neoptera</taxon>
        <taxon>Endopterygota</taxon>
        <taxon>Diptera</taxon>
        <taxon>Brachycera</taxon>
        <taxon>Muscomorpha</taxon>
        <taxon>Hippoboscoidea</taxon>
        <taxon>Glossinidae</taxon>
        <taxon>Glossina</taxon>
    </lineage>
</organism>
<dbReference type="PhylomeDB" id="A0A1B0FMG0"/>
<dbReference type="EMBL" id="CCAG010000991">
    <property type="status" value="NOT_ANNOTATED_CDS"/>
    <property type="molecule type" value="Genomic_DNA"/>
</dbReference>
<evidence type="ECO:0000313" key="2">
    <source>
        <dbReference type="Proteomes" id="UP000092444"/>
    </source>
</evidence>
<protein>
    <submittedName>
        <fullName evidence="1">Uncharacterized protein</fullName>
    </submittedName>
</protein>
<keyword evidence="2" id="KW-1185">Reference proteome</keyword>
<reference evidence="1" key="1">
    <citation type="submission" date="2020-05" db="UniProtKB">
        <authorList>
            <consortium name="EnsemblMetazoa"/>
        </authorList>
    </citation>
    <scope>IDENTIFICATION</scope>
    <source>
        <strain evidence="1">Yale</strain>
    </source>
</reference>
<evidence type="ECO:0000313" key="1">
    <source>
        <dbReference type="EnsemblMetazoa" id="GMOY005030-PA"/>
    </source>
</evidence>
<sequence length="208" mass="23791">CRRYITYAEYLGRTKICTREHEVHFSGFIAENFIFMDGKASPQTAAVVRQHLKNVDVPVMAWALEAQAASSIDLWASNIYTVTNGTRYTSLHPNIALRPFEKVLHIKENVIFVTGERIEGDHLILTYADEAQYTREEDVEVLLNFPARPSNASIYTLTYVQVYVQLTSDETSAYFIGKRGGIGNRFCDILLACNETHNYGYQIYFYGY</sequence>
<dbReference type="EnsemblMetazoa" id="GMOY005030-RA">
    <property type="protein sequence ID" value="GMOY005030-PA"/>
    <property type="gene ID" value="GMOY005030"/>
</dbReference>
<dbReference type="InterPro" id="IPR031734">
    <property type="entry name" value="MBF2"/>
</dbReference>